<dbReference type="AlphaFoldDB" id="A0A4Y9VPA1"/>
<dbReference type="RefSeq" id="WP_135278503.1">
    <property type="nucleotide sequence ID" value="NZ_PQVH01000013.1"/>
</dbReference>
<dbReference type="PROSITE" id="PS50222">
    <property type="entry name" value="EF_HAND_2"/>
    <property type="match status" value="1"/>
</dbReference>
<dbReference type="GO" id="GO:0005509">
    <property type="term" value="F:calcium ion binding"/>
    <property type="evidence" value="ECO:0007669"/>
    <property type="project" value="InterPro"/>
</dbReference>
<dbReference type="EMBL" id="PQVH01000013">
    <property type="protein sequence ID" value="TFW70259.1"/>
    <property type="molecule type" value="Genomic_DNA"/>
</dbReference>
<dbReference type="Pfam" id="PF13202">
    <property type="entry name" value="EF-hand_5"/>
    <property type="match status" value="2"/>
</dbReference>
<feature type="chain" id="PRO_5021390829" evidence="2">
    <location>
        <begin position="23"/>
        <end position="96"/>
    </location>
</feature>
<evidence type="ECO:0000256" key="1">
    <source>
        <dbReference type="SAM" id="MobiDB-lite"/>
    </source>
</evidence>
<proteinExistence type="predicted"/>
<evidence type="ECO:0000313" key="5">
    <source>
        <dbReference type="Proteomes" id="UP000297706"/>
    </source>
</evidence>
<evidence type="ECO:0000313" key="4">
    <source>
        <dbReference type="EMBL" id="TFW70259.1"/>
    </source>
</evidence>
<dbReference type="Gene3D" id="1.10.238.10">
    <property type="entry name" value="EF-hand"/>
    <property type="match status" value="1"/>
</dbReference>
<feature type="domain" description="EF-hand" evidence="3">
    <location>
        <begin position="53"/>
        <end position="88"/>
    </location>
</feature>
<dbReference type="InterPro" id="IPR011992">
    <property type="entry name" value="EF-hand-dom_pair"/>
</dbReference>
<protein>
    <submittedName>
        <fullName evidence="4">Calcium-binding domain-containing protein</fullName>
    </submittedName>
</protein>
<dbReference type="Proteomes" id="UP000297706">
    <property type="component" value="Unassembled WGS sequence"/>
</dbReference>
<accession>A0A4Y9VPA1</accession>
<name>A0A4Y9VPA1_9PROT</name>
<dbReference type="SUPFAM" id="SSF47473">
    <property type="entry name" value="EF-hand"/>
    <property type="match status" value="1"/>
</dbReference>
<comment type="caution">
    <text evidence="4">The sequence shown here is derived from an EMBL/GenBank/DDBJ whole genome shotgun (WGS) entry which is preliminary data.</text>
</comment>
<evidence type="ECO:0000259" key="3">
    <source>
        <dbReference type="PROSITE" id="PS50222"/>
    </source>
</evidence>
<sequence>MKITHMLLTSSLLLGSATVAYANHHAGEEGGNHCEHADTNKDGTISREEFMMKHQKRAEKMFTRMDTNKDGKIDANERKAAHEAMEEHHRTAPEKK</sequence>
<keyword evidence="5" id="KW-1185">Reference proteome</keyword>
<feature type="signal peptide" evidence="2">
    <location>
        <begin position="1"/>
        <end position="22"/>
    </location>
</feature>
<evidence type="ECO:0000256" key="2">
    <source>
        <dbReference type="SAM" id="SignalP"/>
    </source>
</evidence>
<dbReference type="InterPro" id="IPR002048">
    <property type="entry name" value="EF_hand_dom"/>
</dbReference>
<dbReference type="CDD" id="cd00051">
    <property type="entry name" value="EFh"/>
    <property type="match status" value="1"/>
</dbReference>
<feature type="region of interest" description="Disordered" evidence="1">
    <location>
        <begin position="65"/>
        <end position="96"/>
    </location>
</feature>
<organism evidence="4 5">
    <name type="scientific">Methylotenera oryzisoli</name>
    <dbReference type="NCBI Taxonomy" id="2080758"/>
    <lineage>
        <taxon>Bacteria</taxon>
        <taxon>Pseudomonadati</taxon>
        <taxon>Pseudomonadota</taxon>
        <taxon>Betaproteobacteria</taxon>
        <taxon>Nitrosomonadales</taxon>
        <taxon>Methylophilaceae</taxon>
        <taxon>Methylotenera</taxon>
    </lineage>
</organism>
<keyword evidence="2" id="KW-0732">Signal</keyword>
<dbReference type="OrthoDB" id="8777120at2"/>
<reference evidence="4 5" key="1">
    <citation type="submission" date="2018-02" db="EMBL/GenBank/DDBJ databases">
        <title>A novel lanthanide dependent methylotroph, Methylotenera sp. La3113.</title>
        <authorList>
            <person name="Lv H."/>
            <person name="Tani A."/>
        </authorList>
    </citation>
    <scope>NUCLEOTIDE SEQUENCE [LARGE SCALE GENOMIC DNA]</scope>
    <source>
        <strain evidence="4 5">La3113</strain>
    </source>
</reference>
<gene>
    <name evidence="4" type="ORF">C3Y98_10290</name>
</gene>